<evidence type="ECO:0000256" key="5">
    <source>
        <dbReference type="ARBA" id="ARBA00023136"/>
    </source>
</evidence>
<evidence type="ECO:0000256" key="4">
    <source>
        <dbReference type="ARBA" id="ARBA00022989"/>
    </source>
</evidence>
<feature type="transmembrane region" description="Helical" evidence="6">
    <location>
        <begin position="247"/>
        <end position="274"/>
    </location>
</feature>
<evidence type="ECO:0000313" key="8">
    <source>
        <dbReference type="Proteomes" id="UP001221909"/>
    </source>
</evidence>
<protein>
    <submittedName>
        <fullName evidence="7">AI-2E family transporter</fullName>
    </submittedName>
</protein>
<evidence type="ECO:0000256" key="1">
    <source>
        <dbReference type="ARBA" id="ARBA00004141"/>
    </source>
</evidence>
<dbReference type="Pfam" id="PF01594">
    <property type="entry name" value="AI-2E_transport"/>
    <property type="match status" value="1"/>
</dbReference>
<proteinExistence type="inferred from homology"/>
<evidence type="ECO:0000256" key="3">
    <source>
        <dbReference type="ARBA" id="ARBA00022692"/>
    </source>
</evidence>
<dbReference type="PANTHER" id="PTHR21716:SF64">
    <property type="entry name" value="AI-2 TRANSPORT PROTEIN TQSA"/>
    <property type="match status" value="1"/>
</dbReference>
<comment type="subcellular location">
    <subcellularLocation>
        <location evidence="1">Membrane</location>
        <topology evidence="1">Multi-pass membrane protein</topology>
    </subcellularLocation>
</comment>
<dbReference type="EMBL" id="JAQSJE010000003">
    <property type="protein sequence ID" value="MDD0823629.1"/>
    <property type="molecule type" value="Genomic_DNA"/>
</dbReference>
<dbReference type="RefSeq" id="WP_273747982.1">
    <property type="nucleotide sequence ID" value="NZ_JAQSJE010000003.1"/>
</dbReference>
<sequence length="352" mass="38695">MTSYSRTLVSIAAIIIILAGIKLSNEIVVPFLLSLFIAIICSPMIKFMIKRKVPLSLAIAILFIVFMLGFSFLAGVINSTLQEFTTSIPQYKVQLSARIQSLMTIANQWNLPITVTQEEIMSKLDPSSIMNLVSQLLKGLSGALSNIFVIFLIVIFMLFEMPVAKYKLALVLSADDDLRNEKEYINQVLDGVIGYLGVKTFVSLITGLLVWILLECLGVQYAILWAILSFLLNYVPNIGSILAGIPIVIQALILNGFSVGLGVLLGIIAINMAIGNALEPRLMGKKLGLSTLVVFLSLLFWGWLLGTVGMLLSVPLTMACKVALESNKNTRKYAVLFSDLEEVPKDQKHHEN</sequence>
<feature type="transmembrane region" description="Helical" evidence="6">
    <location>
        <begin position="294"/>
        <end position="324"/>
    </location>
</feature>
<feature type="transmembrane region" description="Helical" evidence="6">
    <location>
        <begin position="219"/>
        <end position="235"/>
    </location>
</feature>
<feature type="transmembrane region" description="Helical" evidence="6">
    <location>
        <begin position="56"/>
        <end position="77"/>
    </location>
</feature>
<evidence type="ECO:0000256" key="6">
    <source>
        <dbReference type="SAM" id="Phobius"/>
    </source>
</evidence>
<name>A0ABT5MQ68_9PAST</name>
<dbReference type="PANTHER" id="PTHR21716">
    <property type="entry name" value="TRANSMEMBRANE PROTEIN"/>
    <property type="match status" value="1"/>
</dbReference>
<feature type="transmembrane region" description="Helical" evidence="6">
    <location>
        <begin position="140"/>
        <end position="159"/>
    </location>
</feature>
<keyword evidence="8" id="KW-1185">Reference proteome</keyword>
<dbReference type="InterPro" id="IPR002549">
    <property type="entry name" value="AI-2E-like"/>
</dbReference>
<keyword evidence="4 6" id="KW-1133">Transmembrane helix</keyword>
<feature type="transmembrane region" description="Helical" evidence="6">
    <location>
        <begin position="7"/>
        <end position="25"/>
    </location>
</feature>
<dbReference type="Proteomes" id="UP001221909">
    <property type="component" value="Unassembled WGS sequence"/>
</dbReference>
<keyword evidence="5 6" id="KW-0472">Membrane</keyword>
<gene>
    <name evidence="7" type="ORF">PTQ27_03955</name>
</gene>
<evidence type="ECO:0000313" key="7">
    <source>
        <dbReference type="EMBL" id="MDD0823629.1"/>
    </source>
</evidence>
<reference evidence="7 8" key="1">
    <citation type="submission" date="2023-02" db="EMBL/GenBank/DDBJ databases">
        <title>Mannheimia cairiniae sp. nov., a novel species of Mannheimia obtained from moscovy ducks (Cairina moschata) and reclassification of Mannheimia ovis as heterotypic synonym of Mannheimia pernigra.</title>
        <authorList>
            <person name="Christensen H."/>
        </authorList>
    </citation>
    <scope>NUCLEOTIDE SEQUENCE [LARGE SCALE GENOMIC DNA]</scope>
    <source>
        <strain evidence="7 8">AT1</strain>
    </source>
</reference>
<comment type="similarity">
    <text evidence="2">Belongs to the autoinducer-2 exporter (AI-2E) (TC 2.A.86) family.</text>
</comment>
<evidence type="ECO:0000256" key="2">
    <source>
        <dbReference type="ARBA" id="ARBA00009773"/>
    </source>
</evidence>
<feature type="transmembrane region" description="Helical" evidence="6">
    <location>
        <begin position="192"/>
        <end position="213"/>
    </location>
</feature>
<accession>A0ABT5MQ68</accession>
<feature type="transmembrane region" description="Helical" evidence="6">
    <location>
        <begin position="31"/>
        <end position="49"/>
    </location>
</feature>
<organism evidence="7 8">
    <name type="scientific">Mannheimia cairinae</name>
    <dbReference type="NCBI Taxonomy" id="3025936"/>
    <lineage>
        <taxon>Bacteria</taxon>
        <taxon>Pseudomonadati</taxon>
        <taxon>Pseudomonadota</taxon>
        <taxon>Gammaproteobacteria</taxon>
        <taxon>Pasteurellales</taxon>
        <taxon>Pasteurellaceae</taxon>
        <taxon>Mannheimia</taxon>
    </lineage>
</organism>
<keyword evidence="3 6" id="KW-0812">Transmembrane</keyword>
<dbReference type="NCBIfam" id="NF008930">
    <property type="entry name" value="PRK12287.1"/>
    <property type="match status" value="1"/>
</dbReference>
<comment type="caution">
    <text evidence="7">The sequence shown here is derived from an EMBL/GenBank/DDBJ whole genome shotgun (WGS) entry which is preliminary data.</text>
</comment>